<keyword evidence="4" id="KW-1185">Reference proteome</keyword>
<feature type="transmembrane region" description="Helical" evidence="1">
    <location>
        <begin position="200"/>
        <end position="222"/>
    </location>
</feature>
<accession>A0A8K0RF37</accession>
<keyword evidence="1" id="KW-0812">Transmembrane</keyword>
<feature type="domain" description="DUF7703" evidence="2">
    <location>
        <begin position="18"/>
        <end position="259"/>
    </location>
</feature>
<sequence>MAFVKVHVQNNLTSNHLFILTAAAAIAIWATVSLTIRILTVLKRRSGLYFWALLIATWGISIRQLGILTIYLFPGCPWAVRRILVESGWVAMVTGFSTVLYSRLSIVVHNHRVRRAVLVMIIANALIWHPMVIATNAGIRYLKNTGQTNRLPPWQRVHDPVEKIQIVMFSAQEITISSFYVLAAYRYLQSGFAKKDKVRGAMCLLMLVQVIIVSVDITIIVLDLAGYLRLKTFIHSFVYTVKLELEFVTLNQLVELSKLGMPGAVVWSPSVVNPGASSADDKMKNEPDVVVAVAQRDSAVDLEPCKSHKSWGSIDFITTPEHIYVK</sequence>
<dbReference type="PANTHER" id="PTHR37013">
    <property type="entry name" value="INTEGRAL MEMBRANE PROTEIN (AFU_ORTHOLOGUE AFUA_1G05950)-RELATED"/>
    <property type="match status" value="1"/>
</dbReference>
<feature type="transmembrane region" description="Helical" evidence="1">
    <location>
        <begin position="164"/>
        <end position="188"/>
    </location>
</feature>
<proteinExistence type="predicted"/>
<protein>
    <recommendedName>
        <fullName evidence="2">DUF7703 domain-containing protein</fullName>
    </recommendedName>
</protein>
<evidence type="ECO:0000313" key="4">
    <source>
        <dbReference type="Proteomes" id="UP000813461"/>
    </source>
</evidence>
<feature type="transmembrane region" description="Helical" evidence="1">
    <location>
        <begin position="48"/>
        <end position="71"/>
    </location>
</feature>
<gene>
    <name evidence="3" type="ORF">FB567DRAFT_587661</name>
</gene>
<dbReference type="Proteomes" id="UP000813461">
    <property type="component" value="Unassembled WGS sequence"/>
</dbReference>
<feature type="transmembrane region" description="Helical" evidence="1">
    <location>
        <begin position="17"/>
        <end position="36"/>
    </location>
</feature>
<organism evidence="3 4">
    <name type="scientific">Paraphoma chrysanthemicola</name>
    <dbReference type="NCBI Taxonomy" id="798071"/>
    <lineage>
        <taxon>Eukaryota</taxon>
        <taxon>Fungi</taxon>
        <taxon>Dikarya</taxon>
        <taxon>Ascomycota</taxon>
        <taxon>Pezizomycotina</taxon>
        <taxon>Dothideomycetes</taxon>
        <taxon>Pleosporomycetidae</taxon>
        <taxon>Pleosporales</taxon>
        <taxon>Pleosporineae</taxon>
        <taxon>Phaeosphaeriaceae</taxon>
        <taxon>Paraphoma</taxon>
    </lineage>
</organism>
<comment type="caution">
    <text evidence="3">The sequence shown here is derived from an EMBL/GenBank/DDBJ whole genome shotgun (WGS) entry which is preliminary data.</text>
</comment>
<dbReference type="AlphaFoldDB" id="A0A8K0RF37"/>
<feature type="transmembrane region" description="Helical" evidence="1">
    <location>
        <begin position="116"/>
        <end position="139"/>
    </location>
</feature>
<dbReference type="PANTHER" id="PTHR37013:SF4">
    <property type="entry name" value="INTEGRAL MEMBRANE PROTEIN"/>
    <property type="match status" value="1"/>
</dbReference>
<evidence type="ECO:0000259" key="2">
    <source>
        <dbReference type="Pfam" id="PF24802"/>
    </source>
</evidence>
<feature type="transmembrane region" description="Helical" evidence="1">
    <location>
        <begin position="83"/>
        <end position="104"/>
    </location>
</feature>
<keyword evidence="1" id="KW-1133">Transmembrane helix</keyword>
<reference evidence="3" key="1">
    <citation type="journal article" date="2021" name="Nat. Commun.">
        <title>Genetic determinants of endophytism in the Arabidopsis root mycobiome.</title>
        <authorList>
            <person name="Mesny F."/>
            <person name="Miyauchi S."/>
            <person name="Thiergart T."/>
            <person name="Pickel B."/>
            <person name="Atanasova L."/>
            <person name="Karlsson M."/>
            <person name="Huettel B."/>
            <person name="Barry K.W."/>
            <person name="Haridas S."/>
            <person name="Chen C."/>
            <person name="Bauer D."/>
            <person name="Andreopoulos W."/>
            <person name="Pangilinan J."/>
            <person name="LaButti K."/>
            <person name="Riley R."/>
            <person name="Lipzen A."/>
            <person name="Clum A."/>
            <person name="Drula E."/>
            <person name="Henrissat B."/>
            <person name="Kohler A."/>
            <person name="Grigoriev I.V."/>
            <person name="Martin F.M."/>
            <person name="Hacquard S."/>
        </authorList>
    </citation>
    <scope>NUCLEOTIDE SEQUENCE</scope>
    <source>
        <strain evidence="3">MPI-SDFR-AT-0120</strain>
    </source>
</reference>
<dbReference type="InterPro" id="IPR056120">
    <property type="entry name" value="DUF7703"/>
</dbReference>
<dbReference type="EMBL" id="JAGMVJ010000002">
    <property type="protein sequence ID" value="KAH7093220.1"/>
    <property type="molecule type" value="Genomic_DNA"/>
</dbReference>
<evidence type="ECO:0000313" key="3">
    <source>
        <dbReference type="EMBL" id="KAH7093220.1"/>
    </source>
</evidence>
<keyword evidence="1" id="KW-0472">Membrane</keyword>
<dbReference type="OrthoDB" id="405906at2759"/>
<dbReference type="Pfam" id="PF24802">
    <property type="entry name" value="DUF7703"/>
    <property type="match status" value="1"/>
</dbReference>
<evidence type="ECO:0000256" key="1">
    <source>
        <dbReference type="SAM" id="Phobius"/>
    </source>
</evidence>
<name>A0A8K0RF37_9PLEO</name>